<proteinExistence type="predicted"/>
<feature type="transmembrane region" description="Helical" evidence="1">
    <location>
        <begin position="300"/>
        <end position="333"/>
    </location>
</feature>
<feature type="transmembrane region" description="Helical" evidence="1">
    <location>
        <begin position="210"/>
        <end position="228"/>
    </location>
</feature>
<keyword evidence="1" id="KW-1133">Transmembrane helix</keyword>
<protein>
    <submittedName>
        <fullName evidence="3">DUF4401 domain-containing protein</fullName>
    </submittedName>
</protein>
<feature type="transmembrane region" description="Helical" evidence="1">
    <location>
        <begin position="113"/>
        <end position="130"/>
    </location>
</feature>
<dbReference type="EMBL" id="NDXW01000001">
    <property type="protein sequence ID" value="RDH43302.1"/>
    <property type="molecule type" value="Genomic_DNA"/>
</dbReference>
<dbReference type="AlphaFoldDB" id="A0A4P9VMZ7"/>
<feature type="domain" description="DUF4401" evidence="2">
    <location>
        <begin position="79"/>
        <end position="381"/>
    </location>
</feature>
<feature type="transmembrane region" description="Helical" evidence="1">
    <location>
        <begin position="263"/>
        <end position="288"/>
    </location>
</feature>
<keyword evidence="1" id="KW-0812">Transmembrane</keyword>
<evidence type="ECO:0000256" key="1">
    <source>
        <dbReference type="SAM" id="Phobius"/>
    </source>
</evidence>
<evidence type="ECO:0000259" key="2">
    <source>
        <dbReference type="Pfam" id="PF14351"/>
    </source>
</evidence>
<sequence>MNGYFYAVYIWLIDCDYHFTAGVYFTQSGTADAQGGKRVKTYDSVQALLASPEISTQLSVEQQQHVLRVFEQSQQPQDPLVFRILIAVSGWVAALFFLASLLAAGLFDKGMNAMGYGFLLLMGAIFWVNSTQRVFFRHLALALGIAGNGLVLFGMGEFWGTDTLLPIVVMQALLTGMSYPFVASNSFRFIQCILLGILVFIWLYDEPSHIGIIMWTWSLLLLQLLFFVGLRPLPALLPLAYAVSILLPISVLLPIWVPDFDARLVTIIAAVEPAFRVGMAVGLLLLALHISTDTPWNQPWFYIVVISCVILALFANSGLLLSLFILILAYILADRFLKVIAYLFLVVFLSIFYYNLQISLLDKSYLLMASGSAMLLVRWLLGLFFKEHDV</sequence>
<reference evidence="3 4" key="1">
    <citation type="submission" date="2017-04" db="EMBL/GenBank/DDBJ databases">
        <title>Draft genome sequence of Zooshikella ganghwensis VG4 isolated from Red Sea sediments.</title>
        <authorList>
            <person name="Rehman Z."/>
            <person name="Alam I."/>
            <person name="Kamau A."/>
            <person name="Bajic V."/>
            <person name="Leiknes T."/>
        </authorList>
    </citation>
    <scope>NUCLEOTIDE SEQUENCE [LARGE SCALE GENOMIC DNA]</scope>
    <source>
        <strain evidence="3 4">VG4</strain>
    </source>
</reference>
<feature type="transmembrane region" description="Helical" evidence="1">
    <location>
        <begin position="187"/>
        <end position="204"/>
    </location>
</feature>
<evidence type="ECO:0000313" key="4">
    <source>
        <dbReference type="Proteomes" id="UP000257039"/>
    </source>
</evidence>
<organism evidence="3 4">
    <name type="scientific">Zooshikella ganghwensis</name>
    <dbReference type="NCBI Taxonomy" id="202772"/>
    <lineage>
        <taxon>Bacteria</taxon>
        <taxon>Pseudomonadati</taxon>
        <taxon>Pseudomonadota</taxon>
        <taxon>Gammaproteobacteria</taxon>
        <taxon>Oceanospirillales</taxon>
        <taxon>Zooshikellaceae</taxon>
        <taxon>Zooshikella</taxon>
    </lineage>
</organism>
<evidence type="ECO:0000313" key="3">
    <source>
        <dbReference type="EMBL" id="RDH43302.1"/>
    </source>
</evidence>
<comment type="caution">
    <text evidence="3">The sequence shown here is derived from an EMBL/GenBank/DDBJ whole genome shotgun (WGS) entry which is preliminary data.</text>
</comment>
<name>A0A4P9VMZ7_9GAMM</name>
<dbReference type="InterPro" id="IPR025513">
    <property type="entry name" value="DUF4401"/>
</dbReference>
<accession>A0A4P9VMZ7</accession>
<dbReference type="Pfam" id="PF14351">
    <property type="entry name" value="DUF4401"/>
    <property type="match status" value="1"/>
</dbReference>
<keyword evidence="4" id="KW-1185">Reference proteome</keyword>
<feature type="transmembrane region" description="Helical" evidence="1">
    <location>
        <begin position="339"/>
        <end position="356"/>
    </location>
</feature>
<feature type="transmembrane region" description="Helical" evidence="1">
    <location>
        <begin position="80"/>
        <end position="107"/>
    </location>
</feature>
<gene>
    <name evidence="3" type="ORF">B9G39_07525</name>
</gene>
<keyword evidence="1" id="KW-0472">Membrane</keyword>
<feature type="transmembrane region" description="Helical" evidence="1">
    <location>
        <begin position="235"/>
        <end position="257"/>
    </location>
</feature>
<feature type="transmembrane region" description="Helical" evidence="1">
    <location>
        <begin position="365"/>
        <end position="385"/>
    </location>
</feature>
<feature type="transmembrane region" description="Helical" evidence="1">
    <location>
        <begin position="139"/>
        <end position="158"/>
    </location>
</feature>
<dbReference type="Proteomes" id="UP000257039">
    <property type="component" value="Unassembled WGS sequence"/>
</dbReference>